<evidence type="ECO:0000256" key="1">
    <source>
        <dbReference type="SAM" id="MobiDB-lite"/>
    </source>
</evidence>
<sequence>MIDTDTPMTAPGADNDRAGARRRFLQLAGGATVAMGLAACGGSGGGSPTPTPTPTGTATPTPTSTSTVALDVDYLNFALQLQYLTAQYFALATTGSGVAASLLTGTGTQGTVSGGAQITFSDALLGQYAREIATRELAQLGILRSAIGSAAVSAQPSIDLSSAVTGGFTRLARAAGLIGPADTFDAFSSELNFLLGAFILQDVVVTAYIGATPKITNLVLVNVAADALAAKSYEAALIRAQLYGRGTAARTSTDQLSGARDALDGATDLDQGVTGNATTSNITPTTIDGLVAGRTPAQVLNVLYTNRAAVTGGGFYPNGVISTYFKTSGAN</sequence>
<feature type="region of interest" description="Disordered" evidence="1">
    <location>
        <begin position="42"/>
        <end position="62"/>
    </location>
</feature>
<proteinExistence type="predicted"/>
<dbReference type="EMBL" id="CZQE01000148">
    <property type="protein sequence ID" value="CUS44416.1"/>
    <property type="molecule type" value="Genomic_DNA"/>
</dbReference>
<name>A0A161K0I3_9ZZZZ</name>
<dbReference type="InterPro" id="IPR006311">
    <property type="entry name" value="TAT_signal"/>
</dbReference>
<dbReference type="InterPro" id="IPR052965">
    <property type="entry name" value="Pigment-catalase-like"/>
</dbReference>
<evidence type="ECO:0000313" key="2">
    <source>
        <dbReference type="EMBL" id="CUS44416.1"/>
    </source>
</evidence>
<organism evidence="2">
    <name type="scientific">hydrothermal vent metagenome</name>
    <dbReference type="NCBI Taxonomy" id="652676"/>
    <lineage>
        <taxon>unclassified sequences</taxon>
        <taxon>metagenomes</taxon>
        <taxon>ecological metagenomes</taxon>
    </lineage>
</organism>
<dbReference type="AlphaFoldDB" id="A0A161K0I3"/>
<protein>
    <submittedName>
        <fullName evidence="2">Dessication-associated protein</fullName>
    </submittedName>
</protein>
<dbReference type="PANTHER" id="PTHR31694:SF26">
    <property type="entry name" value="OS05G0151100 PROTEIN"/>
    <property type="match status" value="1"/>
</dbReference>
<dbReference type="PROSITE" id="PS51318">
    <property type="entry name" value="TAT"/>
    <property type="match status" value="1"/>
</dbReference>
<reference evidence="2" key="1">
    <citation type="submission" date="2015-10" db="EMBL/GenBank/DDBJ databases">
        <authorList>
            <person name="Gilbert D.G."/>
        </authorList>
    </citation>
    <scope>NUCLEOTIDE SEQUENCE</scope>
</reference>
<gene>
    <name evidence="2" type="ORF">MGWOODY_Smn2181</name>
</gene>
<dbReference type="PANTHER" id="PTHR31694">
    <property type="entry name" value="DESICCATION-LIKE PROTEIN"/>
    <property type="match status" value="1"/>
</dbReference>
<accession>A0A161K0I3</accession>
<dbReference type="Pfam" id="PF13668">
    <property type="entry name" value="Ferritin_2"/>
    <property type="match status" value="1"/>
</dbReference>